<dbReference type="AlphaFoldDB" id="A3IV14"/>
<reference evidence="1 2" key="1">
    <citation type="submission" date="2007-03" db="EMBL/GenBank/DDBJ databases">
        <authorList>
            <person name="Stal L."/>
            <person name="Ferriera S."/>
            <person name="Johnson J."/>
            <person name="Kravitz S."/>
            <person name="Beeson K."/>
            <person name="Sutton G."/>
            <person name="Rogers Y.-H."/>
            <person name="Friedman R."/>
            <person name="Frazier M."/>
            <person name="Venter J.C."/>
        </authorList>
    </citation>
    <scope>NUCLEOTIDE SEQUENCE [LARGE SCALE GENOMIC DNA]</scope>
    <source>
        <strain evidence="1 2">CCY0110</strain>
    </source>
</reference>
<organism evidence="1 2">
    <name type="scientific">Crocosphaera chwakensis CCY0110</name>
    <dbReference type="NCBI Taxonomy" id="391612"/>
    <lineage>
        <taxon>Bacteria</taxon>
        <taxon>Bacillati</taxon>
        <taxon>Cyanobacteriota</taxon>
        <taxon>Cyanophyceae</taxon>
        <taxon>Oscillatoriophycideae</taxon>
        <taxon>Chroococcales</taxon>
        <taxon>Aphanothecaceae</taxon>
        <taxon>Crocosphaera</taxon>
        <taxon>Crocosphaera chwakensis</taxon>
    </lineage>
</organism>
<comment type="caution">
    <text evidence="1">The sequence shown here is derived from an EMBL/GenBank/DDBJ whole genome shotgun (WGS) entry which is preliminary data.</text>
</comment>
<protein>
    <submittedName>
        <fullName evidence="1">S-adenosylmethionine synthetase</fullName>
        <ecNumber evidence="1">2.5.1.6</ecNumber>
    </submittedName>
</protein>
<dbReference type="eggNOG" id="COG3514">
    <property type="taxonomic scope" value="Bacteria"/>
</dbReference>
<evidence type="ECO:0000313" key="1">
    <source>
        <dbReference type="EMBL" id="EAZ89668.1"/>
    </source>
</evidence>
<keyword evidence="1" id="KW-0808">Transferase</keyword>
<gene>
    <name evidence="1" type="ORF">CY0110_11157</name>
</gene>
<evidence type="ECO:0000313" key="2">
    <source>
        <dbReference type="Proteomes" id="UP000003781"/>
    </source>
</evidence>
<name>A3IV14_9CHRO</name>
<dbReference type="Proteomes" id="UP000003781">
    <property type="component" value="Unassembled WGS sequence"/>
</dbReference>
<keyword evidence="2" id="KW-1185">Reference proteome</keyword>
<dbReference type="EC" id="2.5.1.6" evidence="1"/>
<sequence>MEDENIDFSDCPEITPEMLKSTTIRPGIKSNIDDKSVTVQIDPDVANLFPDSAAVNEGLRLLMRLIYHTSSSIK</sequence>
<proteinExistence type="predicted"/>
<dbReference type="EMBL" id="AAXW01000039">
    <property type="protein sequence ID" value="EAZ89668.1"/>
    <property type="molecule type" value="Genomic_DNA"/>
</dbReference>
<dbReference type="GO" id="GO:0004478">
    <property type="term" value="F:methionine adenosyltransferase activity"/>
    <property type="evidence" value="ECO:0007669"/>
    <property type="project" value="UniProtKB-EC"/>
</dbReference>
<accession>A3IV14</accession>